<name>A0A7C3YCP7_9EURY</name>
<accession>A0A7C3YCP7</accession>
<comment type="caution">
    <text evidence="1">The sequence shown here is derived from an EMBL/GenBank/DDBJ whole genome shotgun (WGS) entry which is preliminary data.</text>
</comment>
<gene>
    <name evidence="1" type="ORF">ENX77_05085</name>
</gene>
<evidence type="ECO:0000313" key="1">
    <source>
        <dbReference type="EMBL" id="HGE66477.1"/>
    </source>
</evidence>
<dbReference type="AlphaFoldDB" id="A0A7C3YCP7"/>
<dbReference type="EMBL" id="DTPI01000030">
    <property type="protein sequence ID" value="HGE66477.1"/>
    <property type="molecule type" value="Genomic_DNA"/>
</dbReference>
<proteinExistence type="predicted"/>
<organism evidence="1">
    <name type="scientific">Geoglobus ahangari</name>
    <dbReference type="NCBI Taxonomy" id="113653"/>
    <lineage>
        <taxon>Archaea</taxon>
        <taxon>Methanobacteriati</taxon>
        <taxon>Methanobacteriota</taxon>
        <taxon>Archaeoglobi</taxon>
        <taxon>Archaeoglobales</taxon>
        <taxon>Archaeoglobaceae</taxon>
        <taxon>Geoglobus</taxon>
    </lineage>
</organism>
<protein>
    <submittedName>
        <fullName evidence="1">Uncharacterized protein</fullName>
    </submittedName>
</protein>
<sequence>MEYWKKESWISYLKNDVLPLYESSLSILNLWKMLNEFDGKLLSDLMKDFPKIELIFVAGTSPPDEYEINGLAYIYKTLLGTSIKLREYYFLKSHGKEPKTACKVEETGIMSYINHISILLERVLNQACELNLLTASEVQNAEENSIKRVGEILDEPEKMLEVFADFLNKALNLTATYNEYTKLLWHLRKITKGYIEKFYPKILEPDVFKFFQDLGLREYIVPNVDDPDIRDMYTIFSFDYALRFKSLDCGSSMYRYVNIDGMEYRLAPSFVIYLPSNEPCKTIGGCLCRINELIWYSFTSERFQSVLKLVVDHLPDPLWEWIKEFKVTFSHDCYFIGSSLDSYESLSRLEECLQAIFVGIAELVMGERGIYVFRKKGRGEVIL</sequence>
<reference evidence="1" key="1">
    <citation type="journal article" date="2020" name="mSystems">
        <title>Genome- and Community-Level Interaction Insights into Carbon Utilization and Element Cycling Functions of Hydrothermarchaeota in Hydrothermal Sediment.</title>
        <authorList>
            <person name="Zhou Z."/>
            <person name="Liu Y."/>
            <person name="Xu W."/>
            <person name="Pan J."/>
            <person name="Luo Z.H."/>
            <person name="Li M."/>
        </authorList>
    </citation>
    <scope>NUCLEOTIDE SEQUENCE [LARGE SCALE GENOMIC DNA]</scope>
    <source>
        <strain evidence="1">SpSt-97</strain>
    </source>
</reference>